<reference evidence="2" key="1">
    <citation type="submission" date="2023-11" db="EMBL/GenBank/DDBJ databases">
        <title>The genome sequences of three competitors of mushroom-forming fungi.</title>
        <authorList>
            <person name="Beijen E."/>
            <person name="Ohm R.A."/>
        </authorList>
    </citation>
    <scope>NUCLEOTIDE SEQUENCE</scope>
    <source>
        <strain evidence="2">CBS 100526</strain>
    </source>
</reference>
<accession>A0AAE1IFQ7</accession>
<dbReference type="InterPro" id="IPR002877">
    <property type="entry name" value="RNA_MeTrfase_FtsJ_dom"/>
</dbReference>
<dbReference type="InterPro" id="IPR029063">
    <property type="entry name" value="SAM-dependent_MTases_sf"/>
</dbReference>
<dbReference type="GO" id="GO:0032259">
    <property type="term" value="P:methylation"/>
    <property type="evidence" value="ECO:0007669"/>
    <property type="project" value="InterPro"/>
</dbReference>
<dbReference type="GeneID" id="87918801"/>
<evidence type="ECO:0000313" key="2">
    <source>
        <dbReference type="EMBL" id="KAK4075367.1"/>
    </source>
</evidence>
<dbReference type="Proteomes" id="UP001273209">
    <property type="component" value="Unassembled WGS sequence"/>
</dbReference>
<dbReference type="RefSeq" id="XP_062756505.1">
    <property type="nucleotide sequence ID" value="XM_062898896.1"/>
</dbReference>
<keyword evidence="3" id="KW-1185">Reference proteome</keyword>
<dbReference type="SUPFAM" id="SSF53335">
    <property type="entry name" value="S-adenosyl-L-methionine-dependent methyltransferases"/>
    <property type="match status" value="1"/>
</dbReference>
<gene>
    <name evidence="2" type="ORF">Triagg1_4488</name>
</gene>
<evidence type="ECO:0000259" key="1">
    <source>
        <dbReference type="Pfam" id="PF01728"/>
    </source>
</evidence>
<evidence type="ECO:0000313" key="3">
    <source>
        <dbReference type="Proteomes" id="UP001273209"/>
    </source>
</evidence>
<dbReference type="EMBL" id="JAWRVG010000014">
    <property type="protein sequence ID" value="KAK4075367.1"/>
    <property type="molecule type" value="Genomic_DNA"/>
</dbReference>
<dbReference type="Pfam" id="PF01728">
    <property type="entry name" value="FtsJ"/>
    <property type="match status" value="1"/>
</dbReference>
<comment type="caution">
    <text evidence="2">The sequence shown here is derived from an EMBL/GenBank/DDBJ whole genome shotgun (WGS) entry which is preliminary data.</text>
</comment>
<name>A0AAE1IFQ7_9HYPO</name>
<organism evidence="2 3">
    <name type="scientific">Trichoderma aggressivum f. europaeum</name>
    <dbReference type="NCBI Taxonomy" id="173218"/>
    <lineage>
        <taxon>Eukaryota</taxon>
        <taxon>Fungi</taxon>
        <taxon>Dikarya</taxon>
        <taxon>Ascomycota</taxon>
        <taxon>Pezizomycotina</taxon>
        <taxon>Sordariomycetes</taxon>
        <taxon>Hypocreomycetidae</taxon>
        <taxon>Hypocreales</taxon>
        <taxon>Hypocreaceae</taxon>
        <taxon>Trichoderma</taxon>
    </lineage>
</organism>
<sequence>MTIAIGKQLNSSTGAFDILQSSDEPSALDMGMAPGGFSTTIMESYPTTTLRAVTLPLHKGGHSVHFSHKNVKLDLCDINTLAGDMDLTSIPESHPAASTFTLTKVLGHEMFDVVICGCQVTRNQELEEWREHREARRLQLAQLVIALEHIKSGGTLVAVMHKPEEIHTTELLHKFSKFSELSLFKPKRAHAKRSSFYMVAKKIDTGSNQAMQAKEIWKREWIDSTLGTADDCANLSKRTADDARIKKWLKEM</sequence>
<dbReference type="Gene3D" id="3.40.50.150">
    <property type="entry name" value="Vaccinia Virus protein VP39"/>
    <property type="match status" value="1"/>
</dbReference>
<feature type="domain" description="Ribosomal RNA methyltransferase FtsJ" evidence="1">
    <location>
        <begin position="16"/>
        <end position="202"/>
    </location>
</feature>
<protein>
    <recommendedName>
        <fullName evidence="1">Ribosomal RNA methyltransferase FtsJ domain-containing protein</fullName>
    </recommendedName>
</protein>
<dbReference type="GO" id="GO:0008168">
    <property type="term" value="F:methyltransferase activity"/>
    <property type="evidence" value="ECO:0007669"/>
    <property type="project" value="InterPro"/>
</dbReference>
<dbReference type="AlphaFoldDB" id="A0AAE1IFQ7"/>
<proteinExistence type="predicted"/>